<reference evidence="1" key="1">
    <citation type="journal article" date="2014" name="Int. J. Syst. Evol. Microbiol.">
        <title>Complete genome sequence of Corynebacterium casei LMG S-19264T (=DSM 44701T), isolated from a smear-ripened cheese.</title>
        <authorList>
            <consortium name="US DOE Joint Genome Institute (JGI-PGF)"/>
            <person name="Walter F."/>
            <person name="Albersmeier A."/>
            <person name="Kalinowski J."/>
            <person name="Ruckert C."/>
        </authorList>
    </citation>
    <scope>NUCLEOTIDE SEQUENCE</scope>
    <source>
        <strain evidence="1">CGMCC 4.7403</strain>
    </source>
</reference>
<evidence type="ECO:0000313" key="1">
    <source>
        <dbReference type="EMBL" id="GHH89316.1"/>
    </source>
</evidence>
<dbReference type="EMBL" id="BNAT01000012">
    <property type="protein sequence ID" value="GHH89316.1"/>
    <property type="molecule type" value="Genomic_DNA"/>
</dbReference>
<protein>
    <submittedName>
        <fullName evidence="1">Uncharacterized protein</fullName>
    </submittedName>
</protein>
<accession>A0A919GRL1</accession>
<name>A0A919GRL1_9ACTN</name>
<dbReference type="AlphaFoldDB" id="A0A919GRL1"/>
<comment type="caution">
    <text evidence="1">The sequence shown here is derived from an EMBL/GenBank/DDBJ whole genome shotgun (WGS) entry which is preliminary data.</text>
</comment>
<keyword evidence="2" id="KW-1185">Reference proteome</keyword>
<reference evidence="1" key="2">
    <citation type="submission" date="2020-09" db="EMBL/GenBank/DDBJ databases">
        <authorList>
            <person name="Sun Q."/>
            <person name="Zhou Y."/>
        </authorList>
    </citation>
    <scope>NUCLEOTIDE SEQUENCE</scope>
    <source>
        <strain evidence="1">CGMCC 4.7403</strain>
    </source>
</reference>
<sequence>MRAPNCRCCHPFGSSDGPPGPGAAHAGRTPPSRSAEEVSLVRLSRSFAPVVVALALVLPFPYQAAPHARVEAGKGHARVKADRPDPFGASCRSRVLGSQVVGYCFNPYADPDHVRLHIECERWWDIDSDGAPVATGPAETVRLTGRCWKEVRSVWFSHQKAAD</sequence>
<evidence type="ECO:0000313" key="2">
    <source>
        <dbReference type="Proteomes" id="UP000603227"/>
    </source>
</evidence>
<proteinExistence type="predicted"/>
<organism evidence="1 2">
    <name type="scientific">Streptomyces capitiformicae</name>
    <dbReference type="NCBI Taxonomy" id="2014920"/>
    <lineage>
        <taxon>Bacteria</taxon>
        <taxon>Bacillati</taxon>
        <taxon>Actinomycetota</taxon>
        <taxon>Actinomycetes</taxon>
        <taxon>Kitasatosporales</taxon>
        <taxon>Streptomycetaceae</taxon>
        <taxon>Streptomyces</taxon>
    </lineage>
</organism>
<dbReference type="Proteomes" id="UP000603227">
    <property type="component" value="Unassembled WGS sequence"/>
</dbReference>
<gene>
    <name evidence="1" type="ORF">GCM10017771_39570</name>
</gene>